<dbReference type="eggNOG" id="COG3415">
    <property type="taxonomic scope" value="Bacteria"/>
</dbReference>
<organism evidence="1 2">
    <name type="scientific">Thiorhodococcus drewsii AZ1</name>
    <dbReference type="NCBI Taxonomy" id="765913"/>
    <lineage>
        <taxon>Bacteria</taxon>
        <taxon>Pseudomonadati</taxon>
        <taxon>Pseudomonadota</taxon>
        <taxon>Gammaproteobacteria</taxon>
        <taxon>Chromatiales</taxon>
        <taxon>Chromatiaceae</taxon>
        <taxon>Thiorhodococcus</taxon>
    </lineage>
</organism>
<dbReference type="InterPro" id="IPR036388">
    <property type="entry name" value="WH-like_DNA-bd_sf"/>
</dbReference>
<dbReference type="AlphaFoldDB" id="G2E8T5"/>
<keyword evidence="2" id="KW-1185">Reference proteome</keyword>
<accession>G2E8T5</accession>
<dbReference type="InterPro" id="IPR009057">
    <property type="entry name" value="Homeodomain-like_sf"/>
</dbReference>
<reference evidence="1 2" key="1">
    <citation type="submission" date="2011-06" db="EMBL/GenBank/DDBJ databases">
        <title>The draft genome of Thiorhodococcus drewsii AZ1.</title>
        <authorList>
            <consortium name="US DOE Joint Genome Institute (JGI-PGF)"/>
            <person name="Lucas S."/>
            <person name="Han J."/>
            <person name="Lapidus A."/>
            <person name="Cheng J.-F."/>
            <person name="Goodwin L."/>
            <person name="Pitluck S."/>
            <person name="Peters L."/>
            <person name="Land M.L."/>
            <person name="Hauser L."/>
            <person name="Vogl K."/>
            <person name="Liu Z."/>
            <person name="Imhoff J."/>
            <person name="Thiel V."/>
            <person name="Frigaard N.-U."/>
            <person name="Bryant D.A."/>
            <person name="Woyke T.J."/>
        </authorList>
    </citation>
    <scope>NUCLEOTIDE SEQUENCE [LARGE SCALE GENOMIC DNA]</scope>
    <source>
        <strain evidence="1 2">AZ1</strain>
    </source>
</reference>
<name>G2E8T5_9GAMM</name>
<protein>
    <submittedName>
        <fullName evidence="1">Uncharacterized protein</fullName>
    </submittedName>
</protein>
<evidence type="ECO:0000313" key="1">
    <source>
        <dbReference type="EMBL" id="EGV27489.1"/>
    </source>
</evidence>
<dbReference type="EMBL" id="AFWT01000117">
    <property type="protein sequence ID" value="EGV27489.1"/>
    <property type="molecule type" value="Genomic_DNA"/>
</dbReference>
<evidence type="ECO:0000313" key="2">
    <source>
        <dbReference type="Proteomes" id="UP000004200"/>
    </source>
</evidence>
<sequence length="75" mass="8804">MTLNRICRIFAMPDYHLTDKQLAELRAAHRGTRDKREADRIKAVVLLATGWTAEQIAEVLQIDPNTVRNHFKRYR</sequence>
<dbReference type="Pfam" id="PF13384">
    <property type="entry name" value="HTH_23"/>
    <property type="match status" value="1"/>
</dbReference>
<feature type="non-terminal residue" evidence="1">
    <location>
        <position position="75"/>
    </location>
</feature>
<proteinExistence type="predicted"/>
<gene>
    <name evidence="1" type="ORF">ThidrDRAFT_4699</name>
</gene>
<dbReference type="Proteomes" id="UP000004200">
    <property type="component" value="Unassembled WGS sequence"/>
</dbReference>
<dbReference type="Gene3D" id="1.10.10.10">
    <property type="entry name" value="Winged helix-like DNA-binding domain superfamily/Winged helix DNA-binding domain"/>
    <property type="match status" value="1"/>
</dbReference>
<dbReference type="SUPFAM" id="SSF46689">
    <property type="entry name" value="Homeodomain-like"/>
    <property type="match status" value="1"/>
</dbReference>
<comment type="caution">
    <text evidence="1">The sequence shown here is derived from an EMBL/GenBank/DDBJ whole genome shotgun (WGS) entry which is preliminary data.</text>
</comment>
<dbReference type="STRING" id="765913.ThidrDRAFT_4699"/>